<evidence type="ECO:0000259" key="1">
    <source>
        <dbReference type="Pfam" id="PF04149"/>
    </source>
</evidence>
<organism evidence="2 3">
    <name type="scientific">Actinomadura viridis</name>
    <dbReference type="NCBI Taxonomy" id="58110"/>
    <lineage>
        <taxon>Bacteria</taxon>
        <taxon>Bacillati</taxon>
        <taxon>Actinomycetota</taxon>
        <taxon>Actinomycetes</taxon>
        <taxon>Streptosporangiales</taxon>
        <taxon>Thermomonosporaceae</taxon>
        <taxon>Actinomadura</taxon>
    </lineage>
</organism>
<feature type="domain" description="DUF397" evidence="1">
    <location>
        <begin position="3"/>
        <end position="56"/>
    </location>
</feature>
<dbReference type="RefSeq" id="WP_197014209.1">
    <property type="nucleotide sequence ID" value="NZ_BAABES010000002.1"/>
</dbReference>
<sequence>MIQWRKSSYSQGLENSDCVEVANLPELIGIRDSKAPNTGHLTLTPATFTLLLTRLKQDQPGL</sequence>
<evidence type="ECO:0000313" key="3">
    <source>
        <dbReference type="Proteomes" id="UP000614047"/>
    </source>
</evidence>
<comment type="caution">
    <text evidence="2">The sequence shown here is derived from an EMBL/GenBank/DDBJ whole genome shotgun (WGS) entry which is preliminary data.</text>
</comment>
<dbReference type="EMBL" id="JADOUA010000001">
    <property type="protein sequence ID" value="MBG6091955.1"/>
    <property type="molecule type" value="Genomic_DNA"/>
</dbReference>
<dbReference type="Pfam" id="PF04149">
    <property type="entry name" value="DUF397"/>
    <property type="match status" value="1"/>
</dbReference>
<proteinExistence type="predicted"/>
<gene>
    <name evidence="2" type="ORF">IW256_006068</name>
</gene>
<name>A0A931GMF3_9ACTN</name>
<dbReference type="Proteomes" id="UP000614047">
    <property type="component" value="Unassembled WGS sequence"/>
</dbReference>
<keyword evidence="3" id="KW-1185">Reference proteome</keyword>
<accession>A0A931GMF3</accession>
<reference evidence="2" key="1">
    <citation type="submission" date="2020-11" db="EMBL/GenBank/DDBJ databases">
        <title>Sequencing the genomes of 1000 actinobacteria strains.</title>
        <authorList>
            <person name="Klenk H.-P."/>
        </authorList>
    </citation>
    <scope>NUCLEOTIDE SEQUENCE</scope>
    <source>
        <strain evidence="2">DSM 43175</strain>
    </source>
</reference>
<protein>
    <recommendedName>
        <fullName evidence="1">DUF397 domain-containing protein</fullName>
    </recommendedName>
</protein>
<evidence type="ECO:0000313" key="2">
    <source>
        <dbReference type="EMBL" id="MBG6091955.1"/>
    </source>
</evidence>
<dbReference type="InterPro" id="IPR007278">
    <property type="entry name" value="DUF397"/>
</dbReference>
<dbReference type="AlphaFoldDB" id="A0A931GMF3"/>